<reference evidence="4" key="1">
    <citation type="submission" date="2011-07" db="EMBL/GenBank/DDBJ databases">
        <authorList>
            <consortium name="Caenorhabditis brenneri Sequencing and Analysis Consortium"/>
            <person name="Wilson R.K."/>
        </authorList>
    </citation>
    <scope>NUCLEOTIDE SEQUENCE [LARGE SCALE GENOMIC DNA]</scope>
    <source>
        <strain evidence="4">PB2801</strain>
    </source>
</reference>
<dbReference type="AlphaFoldDB" id="G0MCP8"/>
<keyword evidence="4" id="KW-1185">Reference proteome</keyword>
<evidence type="ECO:0000256" key="2">
    <source>
        <dbReference type="SAM" id="MobiDB-lite"/>
    </source>
</evidence>
<feature type="compositionally biased region" description="Basic and acidic residues" evidence="2">
    <location>
        <begin position="416"/>
        <end position="428"/>
    </location>
</feature>
<sequence length="792" mass="87971">MSGYFPRNRGAHHPYQNQGYHNRRIGHQGQGDQRQAPHRRFSFGNQELSTPAAELPVDRLEPRRRSSSPSAEQERSRKRHHDTSDFSDDSTSRSPSPGDSDSTIAQERRSSKRNGWLSKLAEIFGIEENTKKTNSKKREEMKKLGEEIEDITEEISRKEDDYMKRKEDLRQNKIEHFEKREEAKIYLRGLQAELYKVPGDRETFTFNVEQYQRNGKILQELHNDIEQWKVEEAAIEKIEAGVRALKGKLVEKERLQEEVGREMEALKYELDNLSEEIKSISRKIGKSCGRSHRKKTRRSVRTPSNGDSTLPIHEALLDHDYGVRHDVEKLHDPSSLTNTPLAASEEREKARAGSMETSEVAQTKLVNEKDAPEKSVAGRELREELGEPQNPSAPAAPQESSKNVTTVPKNGNQDTKPTRIQEEIRKEAPTSSAKSSEGTPLATQINKEVRQESPKESEGKVTETRKSAEGSHSSEKSRDVEMIVENQNNGAPPTEQEQGSDKTVTKSLTESAQKNQNEGPATSSAASGTSNALGNRENGRSTQSAPELAAKTQERRSEPKQNVNTVAPKTNAPPLLSPSEIKEEVVDEGETLASAPSTSPIARVVKEEAPSPSEAPEQNNVARKSSYKDQWEAPPSRASRDPNMQNEVAATKSPSNRSGVQADAQQRIVAPKVHQDGAHNNKEDRALLNMPTEARFEQEKIGNLPGDAPTSSGPSSLPPPVPQFSSATRENQKKHNLETIVNGLADKVVEDTANQPSTSGTASPRFSWGRTPRGRKLAAAQQGGPQLRSRRK</sequence>
<organism evidence="4">
    <name type="scientific">Caenorhabditis brenneri</name>
    <name type="common">Nematode worm</name>
    <dbReference type="NCBI Taxonomy" id="135651"/>
    <lineage>
        <taxon>Eukaryota</taxon>
        <taxon>Metazoa</taxon>
        <taxon>Ecdysozoa</taxon>
        <taxon>Nematoda</taxon>
        <taxon>Chromadorea</taxon>
        <taxon>Rhabditida</taxon>
        <taxon>Rhabditina</taxon>
        <taxon>Rhabditomorpha</taxon>
        <taxon>Rhabditoidea</taxon>
        <taxon>Rhabditidae</taxon>
        <taxon>Peloderinae</taxon>
        <taxon>Caenorhabditis</taxon>
    </lineage>
</organism>
<accession>G0MCP8</accession>
<feature type="region of interest" description="Disordered" evidence="2">
    <location>
        <begin position="1"/>
        <end position="113"/>
    </location>
</feature>
<evidence type="ECO:0000313" key="4">
    <source>
        <dbReference type="Proteomes" id="UP000008068"/>
    </source>
</evidence>
<feature type="compositionally biased region" description="Polar residues" evidence="2">
    <location>
        <begin position="642"/>
        <end position="659"/>
    </location>
</feature>
<feature type="compositionally biased region" description="Basic and acidic residues" evidence="2">
    <location>
        <begin position="447"/>
        <end position="481"/>
    </location>
</feature>
<feature type="coiled-coil region" evidence="1">
    <location>
        <begin position="127"/>
        <end position="172"/>
    </location>
</feature>
<dbReference type="InParanoid" id="G0MCP8"/>
<protein>
    <submittedName>
        <fullName evidence="3">Uncharacterized protein</fullName>
    </submittedName>
</protein>
<feature type="compositionally biased region" description="Polar residues" evidence="2">
    <location>
        <begin position="485"/>
        <end position="498"/>
    </location>
</feature>
<feature type="compositionally biased region" description="Polar residues" evidence="2">
    <location>
        <begin position="398"/>
        <end position="415"/>
    </location>
</feature>
<dbReference type="EMBL" id="GL379790">
    <property type="protein sequence ID" value="EGT49597.1"/>
    <property type="molecule type" value="Genomic_DNA"/>
</dbReference>
<dbReference type="Proteomes" id="UP000008068">
    <property type="component" value="Unassembled WGS sequence"/>
</dbReference>
<dbReference type="HOGENOM" id="CLU_354597_0_0_1"/>
<feature type="compositionally biased region" description="Basic residues" evidence="2">
    <location>
        <begin position="284"/>
        <end position="300"/>
    </location>
</feature>
<feature type="compositionally biased region" description="Polar residues" evidence="2">
    <location>
        <begin position="505"/>
        <end position="520"/>
    </location>
</feature>
<feature type="compositionally biased region" description="Low complexity" evidence="2">
    <location>
        <begin position="92"/>
        <end position="103"/>
    </location>
</feature>
<feature type="region of interest" description="Disordered" evidence="2">
    <location>
        <begin position="330"/>
        <end position="792"/>
    </location>
</feature>
<evidence type="ECO:0000256" key="1">
    <source>
        <dbReference type="SAM" id="Coils"/>
    </source>
</evidence>
<feature type="compositionally biased region" description="Polar residues" evidence="2">
    <location>
        <begin position="752"/>
        <end position="764"/>
    </location>
</feature>
<feature type="compositionally biased region" description="Basic and acidic residues" evidence="2">
    <location>
        <begin position="673"/>
        <end position="686"/>
    </location>
</feature>
<proteinExistence type="predicted"/>
<feature type="coiled-coil region" evidence="1">
    <location>
        <begin position="218"/>
        <end position="283"/>
    </location>
</feature>
<feature type="compositionally biased region" description="Basic and acidic residues" evidence="2">
    <location>
        <begin position="366"/>
        <end position="385"/>
    </location>
</feature>
<feature type="compositionally biased region" description="Low complexity" evidence="2">
    <location>
        <begin position="521"/>
        <end position="535"/>
    </location>
</feature>
<evidence type="ECO:0000313" key="3">
    <source>
        <dbReference type="EMBL" id="EGT49597.1"/>
    </source>
</evidence>
<name>G0MCP8_CAEBE</name>
<feature type="region of interest" description="Disordered" evidence="2">
    <location>
        <begin position="284"/>
        <end position="312"/>
    </location>
</feature>
<gene>
    <name evidence="3" type="ORF">CAEBREN_22266</name>
</gene>
<feature type="compositionally biased region" description="Polar residues" evidence="2">
    <location>
        <begin position="429"/>
        <end position="446"/>
    </location>
</feature>
<keyword evidence="1" id="KW-0175">Coiled coil</keyword>
<feature type="compositionally biased region" description="Polar residues" evidence="2">
    <location>
        <begin position="355"/>
        <end position="365"/>
    </location>
</feature>